<dbReference type="AlphaFoldDB" id="I3IN15"/>
<gene>
    <name evidence="1" type="ORF">KSU1_C1514</name>
</gene>
<comment type="caution">
    <text evidence="1">The sequence shown here is derived from an EMBL/GenBank/DDBJ whole genome shotgun (WGS) entry which is preliminary data.</text>
</comment>
<reference evidence="1 2" key="1">
    <citation type="journal article" date="2012" name="FEBS Lett.">
        <title>Anammox organism KSU-1 expresses a NirK-type copper-containing nitrite reductase instead of a NirS-type with cytochrome cd1.</title>
        <authorList>
            <person name="Hira D."/>
            <person name="Toh H."/>
            <person name="Migita C.T."/>
            <person name="Okubo H."/>
            <person name="Nishiyama T."/>
            <person name="Hattori M."/>
            <person name="Furukawa K."/>
            <person name="Fujii T."/>
        </authorList>
    </citation>
    <scope>NUCLEOTIDE SEQUENCE [LARGE SCALE GENOMIC DNA]</scope>
</reference>
<name>I3IN15_9BACT</name>
<evidence type="ECO:0000313" key="1">
    <source>
        <dbReference type="EMBL" id="GAB63110.1"/>
    </source>
</evidence>
<protein>
    <submittedName>
        <fullName evidence="1">Uncharacterized protein</fullName>
    </submittedName>
</protein>
<sequence>MRSNDKEFVTIRVGIRKDQLHTIVEMKKKTGKTLSQIVREFCDYGMSARRG</sequence>
<keyword evidence="2" id="KW-1185">Reference proteome</keyword>
<proteinExistence type="predicted"/>
<dbReference type="EMBL" id="BAFH01000003">
    <property type="protein sequence ID" value="GAB63110.1"/>
    <property type="molecule type" value="Genomic_DNA"/>
</dbReference>
<organism evidence="1 2">
    <name type="scientific">Candidatus Jettenia caeni</name>
    <dbReference type="NCBI Taxonomy" id="247490"/>
    <lineage>
        <taxon>Bacteria</taxon>
        <taxon>Pseudomonadati</taxon>
        <taxon>Planctomycetota</taxon>
        <taxon>Candidatus Brocadiia</taxon>
        <taxon>Candidatus Brocadiales</taxon>
        <taxon>Candidatus Brocadiaceae</taxon>
        <taxon>Candidatus Jettenia</taxon>
    </lineage>
</organism>
<evidence type="ECO:0000313" key="2">
    <source>
        <dbReference type="Proteomes" id="UP000002985"/>
    </source>
</evidence>
<dbReference type="STRING" id="247490.KSU1_C1514"/>
<dbReference type="Proteomes" id="UP000002985">
    <property type="component" value="Unassembled WGS sequence"/>
</dbReference>
<accession>I3IN15</accession>